<evidence type="ECO:0000256" key="2">
    <source>
        <dbReference type="ARBA" id="ARBA00022747"/>
    </source>
</evidence>
<dbReference type="PANTHER" id="PTHR30408">
    <property type="entry name" value="TYPE-1 RESTRICTION ENZYME ECOKI SPECIFICITY PROTEIN"/>
    <property type="match status" value="1"/>
</dbReference>
<name>A0A6N9V7U3_STRMI</name>
<gene>
    <name evidence="5" type="ORF">G3I39_11910</name>
</gene>
<dbReference type="PANTHER" id="PTHR30408:SF12">
    <property type="entry name" value="TYPE I RESTRICTION ENZYME MJAVIII SPECIFICITY SUBUNIT"/>
    <property type="match status" value="1"/>
</dbReference>
<dbReference type="InterPro" id="IPR052021">
    <property type="entry name" value="Type-I_RS_S_subunit"/>
</dbReference>
<keyword evidence="2" id="KW-0680">Restriction system</keyword>
<evidence type="ECO:0000259" key="4">
    <source>
        <dbReference type="Pfam" id="PF01420"/>
    </source>
</evidence>
<comment type="similarity">
    <text evidence="1">Belongs to the type-I restriction system S methylase family.</text>
</comment>
<dbReference type="EMBL" id="JAAGME010000483">
    <property type="protein sequence ID" value="NEB67745.1"/>
    <property type="molecule type" value="Genomic_DNA"/>
</dbReference>
<dbReference type="GO" id="GO:0003677">
    <property type="term" value="F:DNA binding"/>
    <property type="evidence" value="ECO:0007669"/>
    <property type="project" value="UniProtKB-KW"/>
</dbReference>
<evidence type="ECO:0000256" key="3">
    <source>
        <dbReference type="ARBA" id="ARBA00023125"/>
    </source>
</evidence>
<dbReference type="GO" id="GO:0009307">
    <property type="term" value="P:DNA restriction-modification system"/>
    <property type="evidence" value="ECO:0007669"/>
    <property type="project" value="UniProtKB-KW"/>
</dbReference>
<keyword evidence="3" id="KW-0238">DNA-binding</keyword>
<comment type="caution">
    <text evidence="5">The sequence shown here is derived from an EMBL/GenBank/DDBJ whole genome shotgun (WGS) entry which is preliminary data.</text>
</comment>
<dbReference type="Gene3D" id="3.90.220.20">
    <property type="entry name" value="DNA methylase specificity domains"/>
    <property type="match status" value="2"/>
</dbReference>
<dbReference type="InterPro" id="IPR000055">
    <property type="entry name" value="Restrct_endonuc_typeI_TRD"/>
</dbReference>
<dbReference type="RefSeq" id="WP_164357148.1">
    <property type="nucleotide sequence ID" value="NZ_JAAGME010000483.1"/>
</dbReference>
<evidence type="ECO:0000313" key="5">
    <source>
        <dbReference type="EMBL" id="NEB67745.1"/>
    </source>
</evidence>
<protein>
    <recommendedName>
        <fullName evidence="4">Type I restriction modification DNA specificity domain-containing protein</fullName>
    </recommendedName>
</protein>
<dbReference type="Pfam" id="PF01420">
    <property type="entry name" value="Methylase_S"/>
    <property type="match status" value="1"/>
</dbReference>
<dbReference type="Proteomes" id="UP000471648">
    <property type="component" value="Unassembled WGS sequence"/>
</dbReference>
<evidence type="ECO:0000256" key="1">
    <source>
        <dbReference type="ARBA" id="ARBA00010923"/>
    </source>
</evidence>
<dbReference type="CDD" id="cd17267">
    <property type="entry name" value="RMtype1_S_EcoAO83I-TRD1-CR1_like"/>
    <property type="match status" value="1"/>
</dbReference>
<accession>A0A6N9V7U3</accession>
<evidence type="ECO:0000313" key="6">
    <source>
        <dbReference type="Proteomes" id="UP000471648"/>
    </source>
</evidence>
<dbReference type="SUPFAM" id="SSF116734">
    <property type="entry name" value="DNA methylase specificity domain"/>
    <property type="match status" value="2"/>
</dbReference>
<sequence length="367" mass="40390">MADWRQTTVGDVMTLQRGFDITKSQQNPGDVPVVSSGGISSFHDTAMVSGPGVAMGRKGTLGKVFYLDGDFWPHDTTLWVKDFKGNDPQFVYYFLGTLNFLGMDVGSSNPTLNRNHVHPVPIVWPSLSVQQSVSGILGALDDKIAVNERIAATADELALSLAFDERWEKRIRLSEIADLSKVQKVPQEMSDYLVDHYSLPAFDSGKAPDRCSPLSIKSGKFVIDSPAVLLSKLNPEIPRVWDVVPEGSVPSLASTEFLVLVPGLGISTHDLWSVVAQRRFLEELASKVTGTSKSHQRVRPAEVMETEVVDPRQFGEVGDQIRSLAQSILAARRESKTLATLRDTLLPQLMSGRLRVKDAEKIVEDHV</sequence>
<proteinExistence type="inferred from homology"/>
<reference evidence="5 6" key="1">
    <citation type="submission" date="2020-01" db="EMBL/GenBank/DDBJ databases">
        <title>Insect and environment-associated Actinomycetes.</title>
        <authorList>
            <person name="Currrie C."/>
            <person name="Chevrette M."/>
            <person name="Carlson C."/>
            <person name="Stubbendieck R."/>
            <person name="Wendt-Pienkowski E."/>
        </authorList>
    </citation>
    <scope>NUCLEOTIDE SEQUENCE [LARGE SCALE GENOMIC DNA]</scope>
    <source>
        <strain evidence="5 6">SID14438</strain>
    </source>
</reference>
<feature type="domain" description="Type I restriction modification DNA specificity" evidence="4">
    <location>
        <begin position="2"/>
        <end position="151"/>
    </location>
</feature>
<dbReference type="InterPro" id="IPR044946">
    <property type="entry name" value="Restrct_endonuc_typeI_TRD_sf"/>
</dbReference>
<organism evidence="5 6">
    <name type="scientific">Streptomyces microflavus</name>
    <name type="common">Streptomyces lipmanii</name>
    <dbReference type="NCBI Taxonomy" id="1919"/>
    <lineage>
        <taxon>Bacteria</taxon>
        <taxon>Bacillati</taxon>
        <taxon>Actinomycetota</taxon>
        <taxon>Actinomycetes</taxon>
        <taxon>Kitasatosporales</taxon>
        <taxon>Streptomycetaceae</taxon>
        <taxon>Streptomyces</taxon>
    </lineage>
</organism>
<dbReference type="AlphaFoldDB" id="A0A6N9V7U3"/>